<keyword evidence="1 2" id="KW-0732">Signal</keyword>
<dbReference type="PANTHER" id="PTHR33376">
    <property type="match status" value="1"/>
</dbReference>
<feature type="signal peptide" evidence="2">
    <location>
        <begin position="1"/>
        <end position="19"/>
    </location>
</feature>
<proteinExistence type="predicted"/>
<dbReference type="PANTHER" id="PTHR33376:SF2">
    <property type="entry name" value="DICARBOXYLATE-BINDING PERIPLASMIC PROTEIN"/>
    <property type="match status" value="1"/>
</dbReference>
<comment type="caution">
    <text evidence="3">The sequence shown here is derived from an EMBL/GenBank/DDBJ whole genome shotgun (WGS) entry which is preliminary data.</text>
</comment>
<gene>
    <name evidence="3" type="ORF">HMPREF9193_01026</name>
</gene>
<accession>A0ABN0NZ88</accession>
<dbReference type="EMBL" id="AWVH01000026">
    <property type="protein sequence ID" value="ERJ93351.1"/>
    <property type="molecule type" value="Genomic_DNA"/>
</dbReference>
<sequence>MKKILVSAVLVLIAVFAFAAGNKEQMGDKTIVLRLGDNHPDGYPTVVGDLEFARLVKERSNGRIVVEVYNNGVLGDQKSVVEQVQFGGIDFVRTSISSLAAFYPDINALQAPYLFRNADHMWKVLNGEIGDYFLNSVKSNGFIGLCWFDAGARSFYNTKKPIYTVADLKGMKIRVQESSLMMGMIQALGAVPTPMPYGDVYSALQTGVIDGAENNWPSYDTASHYEVARYFSIDEHTRVPEMILASKITMDKLSAEDQALILKAAKDAAPVQIKAWADMEKRSEDKVRAAGCKINTIKNQAEFSAAMAPLYDSFSAGQKEWIKKIQAVK</sequence>
<keyword evidence="3" id="KW-0675">Receptor</keyword>
<dbReference type="CDD" id="cd13671">
    <property type="entry name" value="PBP2_TRAP_SBP_like_3"/>
    <property type="match status" value="1"/>
</dbReference>
<dbReference type="InterPro" id="IPR018389">
    <property type="entry name" value="DctP_fam"/>
</dbReference>
<dbReference type="InterPro" id="IPR038404">
    <property type="entry name" value="TRAP_DctP_sf"/>
</dbReference>
<dbReference type="Proteomes" id="UP000016649">
    <property type="component" value="Unassembled WGS sequence"/>
</dbReference>
<evidence type="ECO:0000256" key="1">
    <source>
        <dbReference type="ARBA" id="ARBA00022729"/>
    </source>
</evidence>
<dbReference type="InterPro" id="IPR004682">
    <property type="entry name" value="TRAP_DctP"/>
</dbReference>
<protein>
    <submittedName>
        <fullName evidence="3">TRAP transporter solute receptor, DctP family</fullName>
    </submittedName>
</protein>
<feature type="chain" id="PRO_5047160839" evidence="2">
    <location>
        <begin position="20"/>
        <end position="329"/>
    </location>
</feature>
<evidence type="ECO:0000313" key="3">
    <source>
        <dbReference type="EMBL" id="ERJ93351.1"/>
    </source>
</evidence>
<evidence type="ECO:0000313" key="4">
    <source>
        <dbReference type="Proteomes" id="UP000016649"/>
    </source>
</evidence>
<organism evidence="3 4">
    <name type="scientific">Treponema lecithinolyticum ATCC 700332</name>
    <dbReference type="NCBI Taxonomy" id="1321815"/>
    <lineage>
        <taxon>Bacteria</taxon>
        <taxon>Pseudomonadati</taxon>
        <taxon>Spirochaetota</taxon>
        <taxon>Spirochaetia</taxon>
        <taxon>Spirochaetales</taxon>
        <taxon>Treponemataceae</taxon>
        <taxon>Treponema</taxon>
    </lineage>
</organism>
<evidence type="ECO:0000256" key="2">
    <source>
        <dbReference type="SAM" id="SignalP"/>
    </source>
</evidence>
<dbReference type="PIRSF" id="PIRSF006470">
    <property type="entry name" value="DctB"/>
    <property type="match status" value="1"/>
</dbReference>
<dbReference type="NCBIfam" id="TIGR00787">
    <property type="entry name" value="dctP"/>
    <property type="match status" value="1"/>
</dbReference>
<dbReference type="Gene3D" id="3.40.190.170">
    <property type="entry name" value="Bacterial extracellular solute-binding protein, family 7"/>
    <property type="match status" value="1"/>
</dbReference>
<reference evidence="3 4" key="1">
    <citation type="submission" date="2013-08" db="EMBL/GenBank/DDBJ databases">
        <authorList>
            <person name="Weinstock G."/>
            <person name="Sodergren E."/>
            <person name="Wylie T."/>
            <person name="Fulton L."/>
            <person name="Fulton R."/>
            <person name="Fronick C."/>
            <person name="O'Laughlin M."/>
            <person name="Godfrey J."/>
            <person name="Miner T."/>
            <person name="Herter B."/>
            <person name="Appelbaum E."/>
            <person name="Cordes M."/>
            <person name="Lek S."/>
            <person name="Wollam A."/>
            <person name="Pepin K.H."/>
            <person name="Palsikar V.B."/>
            <person name="Mitreva M."/>
            <person name="Wilson R.K."/>
        </authorList>
    </citation>
    <scope>NUCLEOTIDE SEQUENCE [LARGE SCALE GENOMIC DNA]</scope>
    <source>
        <strain evidence="3 4">ATCC 700332</strain>
    </source>
</reference>
<dbReference type="NCBIfam" id="NF037995">
    <property type="entry name" value="TRAP_S1"/>
    <property type="match status" value="1"/>
</dbReference>
<dbReference type="Pfam" id="PF03480">
    <property type="entry name" value="DctP"/>
    <property type="match status" value="1"/>
</dbReference>
<name>A0ABN0NZ88_TRELE</name>
<dbReference type="RefSeq" id="WP_021687238.1">
    <property type="nucleotide sequence ID" value="NZ_KI260564.1"/>
</dbReference>
<keyword evidence="4" id="KW-1185">Reference proteome</keyword>